<comment type="caution">
    <text evidence="1">The sequence shown here is derived from an EMBL/GenBank/DDBJ whole genome shotgun (WGS) entry which is preliminary data.</text>
</comment>
<dbReference type="Proteomes" id="UP000886998">
    <property type="component" value="Unassembled WGS sequence"/>
</dbReference>
<accession>A0A8X6XQT4</accession>
<name>A0A8X6XQT4_9ARAC</name>
<dbReference type="AlphaFoldDB" id="A0A8X6XQT4"/>
<sequence length="69" mass="7850">MSQNLSKRCCSHSSYKKSCRRKALCVSVVGEFNQDFILQTVTQSQSPTLLLNFSKKVKVTHSALHLMLY</sequence>
<evidence type="ECO:0000313" key="1">
    <source>
        <dbReference type="EMBL" id="GFY57538.1"/>
    </source>
</evidence>
<keyword evidence="2" id="KW-1185">Reference proteome</keyword>
<dbReference type="EMBL" id="BMAV01011573">
    <property type="protein sequence ID" value="GFY57538.1"/>
    <property type="molecule type" value="Genomic_DNA"/>
</dbReference>
<reference evidence="1" key="1">
    <citation type="submission" date="2020-08" db="EMBL/GenBank/DDBJ databases">
        <title>Multicomponent nature underlies the extraordinary mechanical properties of spider dragline silk.</title>
        <authorList>
            <person name="Kono N."/>
            <person name="Nakamura H."/>
            <person name="Mori M."/>
            <person name="Yoshida Y."/>
            <person name="Ohtoshi R."/>
            <person name="Malay A.D."/>
            <person name="Moran D.A.P."/>
            <person name="Tomita M."/>
            <person name="Numata K."/>
            <person name="Arakawa K."/>
        </authorList>
    </citation>
    <scope>NUCLEOTIDE SEQUENCE</scope>
</reference>
<proteinExistence type="predicted"/>
<protein>
    <submittedName>
        <fullName evidence="1">Uncharacterized protein</fullName>
    </submittedName>
</protein>
<organism evidence="1 2">
    <name type="scientific">Trichonephila inaurata madagascariensis</name>
    <dbReference type="NCBI Taxonomy" id="2747483"/>
    <lineage>
        <taxon>Eukaryota</taxon>
        <taxon>Metazoa</taxon>
        <taxon>Ecdysozoa</taxon>
        <taxon>Arthropoda</taxon>
        <taxon>Chelicerata</taxon>
        <taxon>Arachnida</taxon>
        <taxon>Araneae</taxon>
        <taxon>Araneomorphae</taxon>
        <taxon>Entelegynae</taxon>
        <taxon>Araneoidea</taxon>
        <taxon>Nephilidae</taxon>
        <taxon>Trichonephila</taxon>
        <taxon>Trichonephila inaurata</taxon>
    </lineage>
</organism>
<evidence type="ECO:0000313" key="2">
    <source>
        <dbReference type="Proteomes" id="UP000886998"/>
    </source>
</evidence>
<gene>
    <name evidence="1" type="ORF">TNIN_391381</name>
</gene>